<dbReference type="Gene3D" id="1.10.2000.10">
    <property type="entry name" value="Frizzled cysteine-rich domain"/>
    <property type="match status" value="1"/>
</dbReference>
<dbReference type="OrthoDB" id="6138182at2759"/>
<keyword evidence="2" id="KW-0217">Developmental protein</keyword>
<feature type="compositionally biased region" description="Gly residues" evidence="16">
    <location>
        <begin position="177"/>
        <end position="189"/>
    </location>
</feature>
<dbReference type="GO" id="GO:0006032">
    <property type="term" value="P:chitin catabolic process"/>
    <property type="evidence" value="ECO:0007669"/>
    <property type="project" value="TreeGrafter"/>
</dbReference>
<reference evidence="19" key="1">
    <citation type="submission" date="2021-04" db="EMBL/GenBank/DDBJ databases">
        <authorList>
            <consortium name="Molecular Ecology Group"/>
        </authorList>
    </citation>
    <scope>NUCLEOTIDE SEQUENCE</scope>
</reference>
<evidence type="ECO:0000313" key="19">
    <source>
        <dbReference type="EMBL" id="CAG5130506.1"/>
    </source>
</evidence>
<evidence type="ECO:0000256" key="13">
    <source>
        <dbReference type="ARBA" id="ARBA00023295"/>
    </source>
</evidence>
<dbReference type="FunFam" id="3.10.50.10:FF:000001">
    <property type="entry name" value="Chitinase 3-like 1"/>
    <property type="match status" value="1"/>
</dbReference>
<evidence type="ECO:0000256" key="1">
    <source>
        <dbReference type="ARBA" id="ARBA00004651"/>
    </source>
</evidence>
<dbReference type="InterPro" id="IPR017853">
    <property type="entry name" value="GH"/>
</dbReference>
<evidence type="ECO:0000256" key="10">
    <source>
        <dbReference type="ARBA" id="ARBA00023157"/>
    </source>
</evidence>
<dbReference type="GO" id="GO:0008061">
    <property type="term" value="F:chitin binding"/>
    <property type="evidence" value="ECO:0007669"/>
    <property type="project" value="InterPro"/>
</dbReference>
<dbReference type="InterPro" id="IPR029070">
    <property type="entry name" value="Chitinase_insertion_sf"/>
</dbReference>
<dbReference type="SMART" id="SM00063">
    <property type="entry name" value="FRI"/>
    <property type="match status" value="1"/>
</dbReference>
<dbReference type="Gene3D" id="3.10.50.10">
    <property type="match status" value="1"/>
</dbReference>
<evidence type="ECO:0000256" key="9">
    <source>
        <dbReference type="ARBA" id="ARBA00023136"/>
    </source>
</evidence>
<dbReference type="InterPro" id="IPR020067">
    <property type="entry name" value="Frizzled_dom"/>
</dbReference>
<dbReference type="PANTHER" id="PTHR11177">
    <property type="entry name" value="CHITINASE"/>
    <property type="match status" value="1"/>
</dbReference>
<keyword evidence="13 15" id="KW-0326">Glycosidase</keyword>
<dbReference type="PROSITE" id="PS51910">
    <property type="entry name" value="GH18_2"/>
    <property type="match status" value="1"/>
</dbReference>
<dbReference type="SMART" id="SM00636">
    <property type="entry name" value="Glyco_18"/>
    <property type="match status" value="1"/>
</dbReference>
<dbReference type="GO" id="GO:0005576">
    <property type="term" value="C:extracellular region"/>
    <property type="evidence" value="ECO:0007669"/>
    <property type="project" value="TreeGrafter"/>
</dbReference>
<dbReference type="PROSITE" id="PS50038">
    <property type="entry name" value="FZ"/>
    <property type="match status" value="1"/>
</dbReference>
<dbReference type="Gene3D" id="3.20.20.80">
    <property type="entry name" value="Glycosidases"/>
    <property type="match status" value="1"/>
</dbReference>
<evidence type="ECO:0000259" key="17">
    <source>
        <dbReference type="PROSITE" id="PS50038"/>
    </source>
</evidence>
<keyword evidence="10 14" id="KW-1015">Disulfide bond</keyword>
<keyword evidence="12" id="KW-0325">Glycoprotein</keyword>
<dbReference type="PANTHER" id="PTHR11177:SF317">
    <property type="entry name" value="CHITINASE 12-RELATED"/>
    <property type="match status" value="1"/>
</dbReference>
<accession>A0A8S3ZTE4</accession>
<organism evidence="19 20">
    <name type="scientific">Candidula unifasciata</name>
    <dbReference type="NCBI Taxonomy" id="100452"/>
    <lineage>
        <taxon>Eukaryota</taxon>
        <taxon>Metazoa</taxon>
        <taxon>Spiralia</taxon>
        <taxon>Lophotrochozoa</taxon>
        <taxon>Mollusca</taxon>
        <taxon>Gastropoda</taxon>
        <taxon>Heterobranchia</taxon>
        <taxon>Euthyneura</taxon>
        <taxon>Panpulmonata</taxon>
        <taxon>Eupulmonata</taxon>
        <taxon>Stylommatophora</taxon>
        <taxon>Helicina</taxon>
        <taxon>Helicoidea</taxon>
        <taxon>Geomitridae</taxon>
        <taxon>Candidula</taxon>
    </lineage>
</organism>
<feature type="disulfide bond" evidence="14">
    <location>
        <begin position="127"/>
        <end position="151"/>
    </location>
</feature>
<protein>
    <submittedName>
        <fullName evidence="19">Uncharacterized protein</fullName>
    </submittedName>
</protein>
<gene>
    <name evidence="19" type="ORF">CUNI_LOCUS16064</name>
</gene>
<dbReference type="InterPro" id="IPR050314">
    <property type="entry name" value="Glycosyl_Hydrlase_18"/>
</dbReference>
<dbReference type="SUPFAM" id="SSF54556">
    <property type="entry name" value="Chitinase insertion domain"/>
    <property type="match status" value="1"/>
</dbReference>
<evidence type="ECO:0000256" key="14">
    <source>
        <dbReference type="PROSITE-ProRule" id="PRU00090"/>
    </source>
</evidence>
<keyword evidence="6" id="KW-0732">Signal</keyword>
<dbReference type="GO" id="GO:0016055">
    <property type="term" value="P:Wnt signaling pathway"/>
    <property type="evidence" value="ECO:0007669"/>
    <property type="project" value="UniProtKB-KW"/>
</dbReference>
<dbReference type="Pfam" id="PF01392">
    <property type="entry name" value="Fz"/>
    <property type="match status" value="1"/>
</dbReference>
<keyword evidence="20" id="KW-1185">Reference proteome</keyword>
<sequence length="729" mass="81089">MAAQESLTKYSRQTCCTLVISSVLCMFLVCSARVNANQYSKESEYVATHGKCEKITVPFCKDIQYNETIMPNLLNHTNQDDAGLELHQFFPLVKVQCSKQLKFFLCTVYLPVCTVLGDAIPPCRSLCNEARTGCESLMNTFGFEWPETLKCDQFPPSGLCIRENAMDTSEPTKRPEGGGSSFHGGGGGGINGGDRAHTRPIGGSIAFPNSAISSSHQQQLRRVCYFTNWSCDLLVKEAYFCLHDLDASLCSHIIFAFAGLNVTSLSLSPTRIDDESVGTVKGRYVLLNDLKKTQPGLKTLLSAGGSSQAERFKTVTATNRSRERFAYNTARYVRQWGFDGLDLDWEYPGKLEKEALTYLVKDLKSAFREEALRTGQQELLLSIAVPVGEERVRQGYQVDLISKYADMINIKAYDFYYGAWMMTAFNSPLFPRNHHKLSRKHSVEWIVNLWINLGAPPHKINLGIAGYGQSFTLQVDPHETLPSDVQTDNTAGTEKDQKNKNTDVYGVGSKAVGPGRPGRLRQLKGHLFYPEICEQIHAGASVAWDQEQRVPYAVLGDQWMGYENPRSVAEKVTWAFEHRLGGVMFWSLDLDDFKGDYCGQGRFPLLTSMSKTVISLASNQNKSIIGNSENFTNDMSWVERAYTVTPQESRATAVSDNSMKNAIEKPVAVTTLLNNQKTRTDADVTTSLANAKEHYFNHNVTCNTSDSVTASINVVVLIICAVFITRVNS</sequence>
<dbReference type="FunFam" id="1.10.2000.10:FF:000016">
    <property type="entry name" value="Frizzled"/>
    <property type="match status" value="1"/>
</dbReference>
<evidence type="ECO:0000256" key="6">
    <source>
        <dbReference type="ARBA" id="ARBA00022729"/>
    </source>
</evidence>
<evidence type="ECO:0000313" key="20">
    <source>
        <dbReference type="Proteomes" id="UP000678393"/>
    </source>
</evidence>
<evidence type="ECO:0000259" key="18">
    <source>
        <dbReference type="PROSITE" id="PS51910"/>
    </source>
</evidence>
<evidence type="ECO:0000256" key="7">
    <source>
        <dbReference type="ARBA" id="ARBA00022801"/>
    </source>
</evidence>
<dbReference type="Proteomes" id="UP000678393">
    <property type="component" value="Unassembled WGS sequence"/>
</dbReference>
<dbReference type="GO" id="GO:0005975">
    <property type="term" value="P:carbohydrate metabolic process"/>
    <property type="evidence" value="ECO:0007669"/>
    <property type="project" value="InterPro"/>
</dbReference>
<dbReference type="EMBL" id="CAJHNH020004068">
    <property type="protein sequence ID" value="CAG5130506.1"/>
    <property type="molecule type" value="Genomic_DNA"/>
</dbReference>
<feature type="compositionally biased region" description="Polar residues" evidence="16">
    <location>
        <begin position="483"/>
        <end position="492"/>
    </location>
</feature>
<feature type="region of interest" description="Disordered" evidence="16">
    <location>
        <begin position="480"/>
        <end position="508"/>
    </location>
</feature>
<feature type="domain" description="FZ" evidence="17">
    <location>
        <begin position="47"/>
        <end position="163"/>
    </location>
</feature>
<evidence type="ECO:0000256" key="3">
    <source>
        <dbReference type="ARBA" id="ARBA00022475"/>
    </source>
</evidence>
<feature type="disulfide bond" evidence="14">
    <location>
        <begin position="52"/>
        <end position="113"/>
    </location>
</feature>
<keyword evidence="7 15" id="KW-0378">Hydrolase</keyword>
<evidence type="ECO:0000256" key="2">
    <source>
        <dbReference type="ARBA" id="ARBA00022473"/>
    </source>
</evidence>
<evidence type="ECO:0000256" key="5">
    <source>
        <dbReference type="ARBA" id="ARBA00022692"/>
    </source>
</evidence>
<keyword evidence="11" id="KW-0675">Receptor</keyword>
<proteinExistence type="predicted"/>
<comment type="subcellular location">
    <subcellularLocation>
        <location evidence="1">Cell membrane</location>
        <topology evidence="1">Multi-pass membrane protein</topology>
    </subcellularLocation>
</comment>
<dbReference type="InterPro" id="IPR001223">
    <property type="entry name" value="Glyco_hydro18_cat"/>
</dbReference>
<comment type="caution">
    <text evidence="19">The sequence shown here is derived from an EMBL/GenBank/DDBJ whole genome shotgun (WGS) entry which is preliminary data.</text>
</comment>
<dbReference type="AlphaFoldDB" id="A0A8S3ZTE4"/>
<keyword evidence="8" id="KW-1133">Transmembrane helix</keyword>
<dbReference type="CDD" id="cd07458">
    <property type="entry name" value="CRD_FZ1_like"/>
    <property type="match status" value="1"/>
</dbReference>
<keyword evidence="3" id="KW-1003">Cell membrane</keyword>
<keyword evidence="5" id="KW-0812">Transmembrane</keyword>
<dbReference type="GO" id="GO:0005886">
    <property type="term" value="C:plasma membrane"/>
    <property type="evidence" value="ECO:0007669"/>
    <property type="project" value="UniProtKB-SubCell"/>
</dbReference>
<comment type="caution">
    <text evidence="14">Lacks conserved residue(s) required for the propagation of feature annotation.</text>
</comment>
<dbReference type="SUPFAM" id="SSF63501">
    <property type="entry name" value="Frizzled cysteine-rich domain"/>
    <property type="match status" value="1"/>
</dbReference>
<feature type="region of interest" description="Disordered" evidence="16">
    <location>
        <begin position="167"/>
        <end position="189"/>
    </location>
</feature>
<name>A0A8S3ZTE4_9EUPU</name>
<evidence type="ECO:0000256" key="8">
    <source>
        <dbReference type="ARBA" id="ARBA00022989"/>
    </source>
</evidence>
<evidence type="ECO:0000256" key="15">
    <source>
        <dbReference type="RuleBase" id="RU000489"/>
    </source>
</evidence>
<feature type="domain" description="GH18" evidence="18">
    <location>
        <begin position="220"/>
        <end position="616"/>
    </location>
</feature>
<evidence type="ECO:0000256" key="11">
    <source>
        <dbReference type="ARBA" id="ARBA00023170"/>
    </source>
</evidence>
<dbReference type="Pfam" id="PF00704">
    <property type="entry name" value="Glyco_hydro_18"/>
    <property type="match status" value="1"/>
</dbReference>
<evidence type="ECO:0000256" key="16">
    <source>
        <dbReference type="SAM" id="MobiDB-lite"/>
    </source>
</evidence>
<dbReference type="GO" id="GO:0004568">
    <property type="term" value="F:chitinase activity"/>
    <property type="evidence" value="ECO:0007669"/>
    <property type="project" value="TreeGrafter"/>
</dbReference>
<dbReference type="SUPFAM" id="SSF51445">
    <property type="entry name" value="(Trans)glycosidases"/>
    <property type="match status" value="1"/>
</dbReference>
<dbReference type="InterPro" id="IPR036790">
    <property type="entry name" value="Frizzled_dom_sf"/>
</dbReference>
<keyword evidence="4" id="KW-0879">Wnt signaling pathway</keyword>
<dbReference type="InterPro" id="IPR011583">
    <property type="entry name" value="Chitinase_II/V-like_cat"/>
</dbReference>
<keyword evidence="9" id="KW-0472">Membrane</keyword>
<dbReference type="InterPro" id="IPR001579">
    <property type="entry name" value="Glyco_hydro_18_chit_AS"/>
</dbReference>
<dbReference type="PROSITE" id="PS01095">
    <property type="entry name" value="GH18_1"/>
    <property type="match status" value="1"/>
</dbReference>
<evidence type="ECO:0000256" key="12">
    <source>
        <dbReference type="ARBA" id="ARBA00023180"/>
    </source>
</evidence>
<feature type="disulfide bond" evidence="14">
    <location>
        <begin position="60"/>
        <end position="106"/>
    </location>
</feature>
<evidence type="ECO:0000256" key="4">
    <source>
        <dbReference type="ARBA" id="ARBA00022687"/>
    </source>
</evidence>